<feature type="compositionally biased region" description="Basic and acidic residues" evidence="1">
    <location>
        <begin position="1"/>
        <end position="13"/>
    </location>
</feature>
<feature type="region of interest" description="Disordered" evidence="1">
    <location>
        <begin position="1"/>
        <end position="63"/>
    </location>
</feature>
<sequence length="63" mass="6946">MMSTEKSMRKAFESLDEAAGAAPTRDAVFGDEFDTKEHFQSDPEEPEDDPQAAEDAEDDHNGV</sequence>
<dbReference type="Proteomes" id="UP000253509">
    <property type="component" value="Unassembled WGS sequence"/>
</dbReference>
<comment type="caution">
    <text evidence="2">The sequence shown here is derived from an EMBL/GenBank/DDBJ whole genome shotgun (WGS) entry which is preliminary data.</text>
</comment>
<evidence type="ECO:0000313" key="2">
    <source>
        <dbReference type="EMBL" id="RBP72918.1"/>
    </source>
</evidence>
<organism evidence="2 3">
    <name type="scientific">Brevibacterium celere</name>
    <dbReference type="NCBI Taxonomy" id="225845"/>
    <lineage>
        <taxon>Bacteria</taxon>
        <taxon>Bacillati</taxon>
        <taxon>Actinomycetota</taxon>
        <taxon>Actinomycetes</taxon>
        <taxon>Micrococcales</taxon>
        <taxon>Brevibacteriaceae</taxon>
        <taxon>Brevibacterium</taxon>
    </lineage>
</organism>
<dbReference type="AlphaFoldDB" id="A0A366IL18"/>
<name>A0A366IL18_9MICO</name>
<feature type="compositionally biased region" description="Acidic residues" evidence="1">
    <location>
        <begin position="42"/>
        <end position="63"/>
    </location>
</feature>
<dbReference type="EMBL" id="QNSB01000003">
    <property type="protein sequence ID" value="RBP72918.1"/>
    <property type="molecule type" value="Genomic_DNA"/>
</dbReference>
<gene>
    <name evidence="2" type="ORF">DFO65_103210</name>
</gene>
<reference evidence="2 3" key="1">
    <citation type="submission" date="2018-06" db="EMBL/GenBank/DDBJ databases">
        <title>Freshwater and sediment microbial communities from various areas in North America, analyzing microbe dynamics in response to fracking.</title>
        <authorList>
            <person name="Lamendella R."/>
        </authorList>
    </citation>
    <scope>NUCLEOTIDE SEQUENCE [LARGE SCALE GENOMIC DNA]</scope>
    <source>
        <strain evidence="2 3">3b_TX</strain>
    </source>
</reference>
<evidence type="ECO:0000313" key="3">
    <source>
        <dbReference type="Proteomes" id="UP000253509"/>
    </source>
</evidence>
<accession>A0A366IL18</accession>
<proteinExistence type="predicted"/>
<protein>
    <submittedName>
        <fullName evidence="2">Uncharacterized protein</fullName>
    </submittedName>
</protein>
<keyword evidence="3" id="KW-1185">Reference proteome</keyword>
<evidence type="ECO:0000256" key="1">
    <source>
        <dbReference type="SAM" id="MobiDB-lite"/>
    </source>
</evidence>